<name>A0A5J4UWC5_9EUKA</name>
<feature type="compositionally biased region" description="Low complexity" evidence="1">
    <location>
        <begin position="235"/>
        <end position="253"/>
    </location>
</feature>
<evidence type="ECO:0000313" key="2">
    <source>
        <dbReference type="EMBL" id="KAA6374544.1"/>
    </source>
</evidence>
<feature type="region of interest" description="Disordered" evidence="1">
    <location>
        <begin position="226"/>
        <end position="269"/>
    </location>
</feature>
<proteinExistence type="predicted"/>
<dbReference type="AlphaFoldDB" id="A0A5J4UWC5"/>
<dbReference type="Proteomes" id="UP000324800">
    <property type="component" value="Unassembled WGS sequence"/>
</dbReference>
<reference evidence="2 3" key="1">
    <citation type="submission" date="2019-03" db="EMBL/GenBank/DDBJ databases">
        <title>Single cell metagenomics reveals metabolic interactions within the superorganism composed of flagellate Streblomastix strix and complex community of Bacteroidetes bacteria on its surface.</title>
        <authorList>
            <person name="Treitli S.C."/>
            <person name="Kolisko M."/>
            <person name="Husnik F."/>
            <person name="Keeling P."/>
            <person name="Hampl V."/>
        </authorList>
    </citation>
    <scope>NUCLEOTIDE SEQUENCE [LARGE SCALE GENOMIC DNA]</scope>
    <source>
        <strain evidence="2">ST1C</strain>
    </source>
</reference>
<feature type="non-terminal residue" evidence="2">
    <location>
        <position position="1"/>
    </location>
</feature>
<dbReference type="EMBL" id="SNRW01011894">
    <property type="protein sequence ID" value="KAA6374544.1"/>
    <property type="molecule type" value="Genomic_DNA"/>
</dbReference>
<feature type="region of interest" description="Disordered" evidence="1">
    <location>
        <begin position="85"/>
        <end position="135"/>
    </location>
</feature>
<gene>
    <name evidence="2" type="ORF">EZS28_029928</name>
</gene>
<protein>
    <submittedName>
        <fullName evidence="2">Uncharacterized protein</fullName>
    </submittedName>
</protein>
<organism evidence="2 3">
    <name type="scientific">Streblomastix strix</name>
    <dbReference type="NCBI Taxonomy" id="222440"/>
    <lineage>
        <taxon>Eukaryota</taxon>
        <taxon>Metamonada</taxon>
        <taxon>Preaxostyla</taxon>
        <taxon>Oxymonadida</taxon>
        <taxon>Streblomastigidae</taxon>
        <taxon>Streblomastix</taxon>
    </lineage>
</organism>
<evidence type="ECO:0000313" key="3">
    <source>
        <dbReference type="Proteomes" id="UP000324800"/>
    </source>
</evidence>
<feature type="compositionally biased region" description="Basic and acidic residues" evidence="1">
    <location>
        <begin position="91"/>
        <end position="101"/>
    </location>
</feature>
<comment type="caution">
    <text evidence="2">The sequence shown here is derived from an EMBL/GenBank/DDBJ whole genome shotgun (WGS) entry which is preliminary data.</text>
</comment>
<evidence type="ECO:0000256" key="1">
    <source>
        <dbReference type="SAM" id="MobiDB-lite"/>
    </source>
</evidence>
<accession>A0A5J4UWC5</accession>
<sequence>PNDNDDDESVNREPGLQVHGQAIILFDDFVNAMNVESDKDEDYAAYLIQQSSDDDHQSIYSASGDEEIRNAQWLPRFRTSLEADGDANSLTKRENKAEAVHGIKRRRLLEDESEDNKEKSDSGSISPQDTETKQQLKKLAPVLGKGERHNKKAAIRLLKRDLFKLADSKEEAAKRVLGMFELVNQATGQAQQLRKQNINFRSNQFSYNWSPVQAALSPKDIKAWKENKSISMNTSRSLSRKGGSSRSPSTRGRSFQRGRRSKGSDNSYK</sequence>